<dbReference type="PANTHER" id="PTHR43278">
    <property type="entry name" value="NAD(P)H-DEPENDENT FMN-CONTAINING OXIDOREDUCTASE YWQN-RELATED"/>
    <property type="match status" value="1"/>
</dbReference>
<dbReference type="SUPFAM" id="SSF52218">
    <property type="entry name" value="Flavoproteins"/>
    <property type="match status" value="1"/>
</dbReference>
<evidence type="ECO:0000259" key="3">
    <source>
        <dbReference type="Pfam" id="PF03358"/>
    </source>
</evidence>
<dbReference type="EMBL" id="JJMM01000010">
    <property type="protein sequence ID" value="KDR95400.1"/>
    <property type="molecule type" value="Genomic_DNA"/>
</dbReference>
<evidence type="ECO:0000256" key="1">
    <source>
        <dbReference type="ARBA" id="ARBA00022630"/>
    </source>
</evidence>
<keyword evidence="2" id="KW-0288">FMN</keyword>
<dbReference type="PANTHER" id="PTHR43278:SF4">
    <property type="entry name" value="NAD(P)H-DEPENDENT FMN-CONTAINING OXIDOREDUCTASE YWQN-RELATED"/>
    <property type="match status" value="1"/>
</dbReference>
<evidence type="ECO:0000313" key="5">
    <source>
        <dbReference type="EMBL" id="KDR95400.1"/>
    </source>
</evidence>
<dbReference type="STRING" id="1121324.CLIT_10c01270"/>
<dbReference type="Proteomes" id="UP000027946">
    <property type="component" value="Unassembled WGS sequence"/>
</dbReference>
<reference evidence="5 6" key="1">
    <citation type="submission" date="2014-03" db="EMBL/GenBank/DDBJ databases">
        <title>Genome sequence of Clostridium litorale W6, DSM 5388.</title>
        <authorList>
            <person name="Poehlein A."/>
            <person name="Jagirdar A."/>
            <person name="Khonsari B."/>
            <person name="Chibani C.M."/>
            <person name="Gutierrez Gutierrez D.A."/>
            <person name="Davydova E."/>
            <person name="Alghaithi H.S."/>
            <person name="Nair K.P."/>
            <person name="Dhamotharan K."/>
            <person name="Chandran L."/>
            <person name="G W."/>
            <person name="Daniel R."/>
        </authorList>
    </citation>
    <scope>NUCLEOTIDE SEQUENCE [LARGE SCALE GENOMIC DNA]</scope>
    <source>
        <strain evidence="5 6">W6</strain>
    </source>
</reference>
<keyword evidence="1" id="KW-0285">Flavoprotein</keyword>
<evidence type="ECO:0000256" key="2">
    <source>
        <dbReference type="ARBA" id="ARBA00022643"/>
    </source>
</evidence>
<dbReference type="EMBL" id="JJMM01000026">
    <property type="protein sequence ID" value="KDR93973.1"/>
    <property type="molecule type" value="Genomic_DNA"/>
</dbReference>
<dbReference type="InterPro" id="IPR029039">
    <property type="entry name" value="Flavoprotein-like_sf"/>
</dbReference>
<dbReference type="InterPro" id="IPR005025">
    <property type="entry name" value="FMN_Rdtase-like_dom"/>
</dbReference>
<accession>A0A069RGU9</accession>
<keyword evidence="6" id="KW-1185">Reference proteome</keyword>
<dbReference type="GO" id="GO:0016491">
    <property type="term" value="F:oxidoreductase activity"/>
    <property type="evidence" value="ECO:0007669"/>
    <property type="project" value="InterPro"/>
</dbReference>
<organism evidence="5 6">
    <name type="scientific">Peptoclostridium litorale DSM 5388</name>
    <dbReference type="NCBI Taxonomy" id="1121324"/>
    <lineage>
        <taxon>Bacteria</taxon>
        <taxon>Bacillati</taxon>
        <taxon>Bacillota</taxon>
        <taxon>Clostridia</taxon>
        <taxon>Peptostreptococcales</taxon>
        <taxon>Peptoclostridiaceae</taxon>
        <taxon>Peptoclostridium</taxon>
    </lineage>
</organism>
<dbReference type="Gene3D" id="3.40.50.360">
    <property type="match status" value="1"/>
</dbReference>
<comment type="caution">
    <text evidence="5">The sequence shown here is derived from an EMBL/GenBank/DDBJ whole genome shotgun (WGS) entry which is preliminary data.</text>
</comment>
<proteinExistence type="predicted"/>
<protein>
    <submittedName>
        <fullName evidence="5">NADPH-dependent FMN reductase</fullName>
    </submittedName>
</protein>
<dbReference type="InterPro" id="IPR051796">
    <property type="entry name" value="ISF_SsuE-like"/>
</dbReference>
<dbReference type="RefSeq" id="WP_038263612.1">
    <property type="nucleotide sequence ID" value="NZ_FSRH01000004.1"/>
</dbReference>
<feature type="domain" description="NADPH-dependent FMN reductase-like" evidence="3">
    <location>
        <begin position="164"/>
        <end position="318"/>
    </location>
</feature>
<sequence length="351" mass="39448">MNVYVVKSKESSEELSDMVDEFCKGNEKVIIESRDDIHDLKNKKVVFAAQLDGIGVDRFILDVLLELRKRGDDSMEGAMGAVLIHSNSELYTKSAMNHIVFTANLMGCSFMGHPGLEIISGYKNLMTWKKVYPDKSLHDINLLLSQGASRRFFKNELSKVKSPKMTVLHASSRKTSNTLMLWNYIEEEILKHDCEVNQIHIENSDMKDCRGCSFKMCKHYGEQTSCFYGGLVVDEVFPAVEESDCIVFICPNYNDSISANLMALINRLTALYRKMMFYDKTVFAVIVSGNSGSDSVARQLIGALNINKGFRLPSKFAIMELANDPGSIKSIKGIKEKAADFANHMLSEIKK</sequence>
<evidence type="ECO:0000313" key="4">
    <source>
        <dbReference type="EMBL" id="KDR93973.1"/>
    </source>
</evidence>
<dbReference type="AlphaFoldDB" id="A0A069RGU9"/>
<dbReference type="Pfam" id="PF03358">
    <property type="entry name" value="FMN_red"/>
    <property type="match status" value="1"/>
</dbReference>
<gene>
    <name evidence="5" type="ORF">CLIT_10c01270</name>
    <name evidence="4" type="ORF">CLIT_23c02450</name>
</gene>
<evidence type="ECO:0000313" key="6">
    <source>
        <dbReference type="Proteomes" id="UP000027946"/>
    </source>
</evidence>
<dbReference type="OrthoDB" id="1705236at2"/>
<name>A0A069RGU9_PEPLI</name>
<dbReference type="eggNOG" id="COG0431">
    <property type="taxonomic scope" value="Bacteria"/>
</dbReference>